<dbReference type="PANTHER" id="PTHR30249:SF0">
    <property type="entry name" value="PLASTIDAL GLYCOLATE_GLYCERATE TRANSLOCATOR 1, CHLOROPLASTIC"/>
    <property type="match status" value="1"/>
</dbReference>
<evidence type="ECO:0000256" key="2">
    <source>
        <dbReference type="ARBA" id="ARBA00022692"/>
    </source>
</evidence>
<dbReference type="PANTHER" id="PTHR30249">
    <property type="entry name" value="PUTATIVE SEROTONIN TRANSPORTER"/>
    <property type="match status" value="1"/>
</dbReference>
<feature type="transmembrane region" description="Helical" evidence="6">
    <location>
        <begin position="140"/>
        <end position="157"/>
    </location>
</feature>
<feature type="transmembrane region" description="Helical" evidence="6">
    <location>
        <begin position="163"/>
        <end position="184"/>
    </location>
</feature>
<evidence type="ECO:0008006" key="9">
    <source>
        <dbReference type="Google" id="ProtNLM"/>
    </source>
</evidence>
<keyword evidence="3 6" id="KW-1133">Transmembrane helix</keyword>
<feature type="region of interest" description="Disordered" evidence="5">
    <location>
        <begin position="69"/>
        <end position="123"/>
    </location>
</feature>
<dbReference type="InterPro" id="IPR007300">
    <property type="entry name" value="CidB/LrgB"/>
</dbReference>
<name>A0AAN7CMG6_9PEZI</name>
<evidence type="ECO:0000313" key="8">
    <source>
        <dbReference type="Proteomes" id="UP001303647"/>
    </source>
</evidence>
<feature type="transmembrane region" description="Helical" evidence="6">
    <location>
        <begin position="334"/>
        <end position="355"/>
    </location>
</feature>
<dbReference type="AlphaFoldDB" id="A0AAN7CMG6"/>
<dbReference type="GO" id="GO:0016020">
    <property type="term" value="C:membrane"/>
    <property type="evidence" value="ECO:0007669"/>
    <property type="project" value="UniProtKB-SubCell"/>
</dbReference>
<evidence type="ECO:0000256" key="5">
    <source>
        <dbReference type="SAM" id="MobiDB-lite"/>
    </source>
</evidence>
<reference evidence="7" key="1">
    <citation type="journal article" date="2023" name="Mol. Phylogenet. Evol.">
        <title>Genome-scale phylogeny and comparative genomics of the fungal order Sordariales.</title>
        <authorList>
            <person name="Hensen N."/>
            <person name="Bonometti L."/>
            <person name="Westerberg I."/>
            <person name="Brannstrom I.O."/>
            <person name="Guillou S."/>
            <person name="Cros-Aarteil S."/>
            <person name="Calhoun S."/>
            <person name="Haridas S."/>
            <person name="Kuo A."/>
            <person name="Mondo S."/>
            <person name="Pangilinan J."/>
            <person name="Riley R."/>
            <person name="LaButti K."/>
            <person name="Andreopoulos B."/>
            <person name="Lipzen A."/>
            <person name="Chen C."/>
            <person name="Yan M."/>
            <person name="Daum C."/>
            <person name="Ng V."/>
            <person name="Clum A."/>
            <person name="Steindorff A."/>
            <person name="Ohm R.A."/>
            <person name="Martin F."/>
            <person name="Silar P."/>
            <person name="Natvig D.O."/>
            <person name="Lalanne C."/>
            <person name="Gautier V."/>
            <person name="Ament-Velasquez S.L."/>
            <person name="Kruys A."/>
            <person name="Hutchinson M.I."/>
            <person name="Powell A.J."/>
            <person name="Barry K."/>
            <person name="Miller A.N."/>
            <person name="Grigoriev I.V."/>
            <person name="Debuchy R."/>
            <person name="Gladieux P."/>
            <person name="Hiltunen Thoren M."/>
            <person name="Johannesson H."/>
        </authorList>
    </citation>
    <scope>NUCLEOTIDE SEQUENCE</scope>
    <source>
        <strain evidence="7">CBS 359.72</strain>
    </source>
</reference>
<proteinExistence type="predicted"/>
<evidence type="ECO:0000313" key="7">
    <source>
        <dbReference type="EMBL" id="KAK4244784.1"/>
    </source>
</evidence>
<feature type="transmembrane region" description="Helical" evidence="6">
    <location>
        <begin position="301"/>
        <end position="322"/>
    </location>
</feature>
<comment type="caution">
    <text evidence="7">The sequence shown here is derived from an EMBL/GenBank/DDBJ whole genome shotgun (WGS) entry which is preliminary data.</text>
</comment>
<organism evidence="7 8">
    <name type="scientific">Corynascus novoguineensis</name>
    <dbReference type="NCBI Taxonomy" id="1126955"/>
    <lineage>
        <taxon>Eukaryota</taxon>
        <taxon>Fungi</taxon>
        <taxon>Dikarya</taxon>
        <taxon>Ascomycota</taxon>
        <taxon>Pezizomycotina</taxon>
        <taxon>Sordariomycetes</taxon>
        <taxon>Sordariomycetidae</taxon>
        <taxon>Sordariales</taxon>
        <taxon>Chaetomiaceae</taxon>
        <taxon>Corynascus</taxon>
    </lineage>
</organism>
<protein>
    <recommendedName>
        <fullName evidence="9">LrgB-like protein</fullName>
    </recommendedName>
</protein>
<feature type="transmembrane region" description="Helical" evidence="6">
    <location>
        <begin position="450"/>
        <end position="471"/>
    </location>
</feature>
<evidence type="ECO:0000256" key="3">
    <source>
        <dbReference type="ARBA" id="ARBA00022989"/>
    </source>
</evidence>
<evidence type="ECO:0000256" key="1">
    <source>
        <dbReference type="ARBA" id="ARBA00004141"/>
    </source>
</evidence>
<feature type="transmembrane region" description="Helical" evidence="6">
    <location>
        <begin position="196"/>
        <end position="218"/>
    </location>
</feature>
<sequence length="484" mass="50885">MSIGFTIPVVMLSHGSVPDPRSAGMIILCFLITGLLNTIFAYFFAFTVQCLMVRYYKAFWETGRQADAEKGQEQHTPRLPTPANPLCKGSPTGSSLTMRLDCSTESSEADEPTPQHATDLQSRRSPLQDALRSWALDNPVLLLSWFLTLSIGLPLRYCSRNDVILATFLIFSTWLTTLAIQAAITRTNHLPPHLRTILSGLLNPVLCTSLAMIAYVFIDADLSHRPLSVMLDTLQTHTPLSSLLVRPANMNTTTTAVPQAPLEVKRMAAGDIATTLLNSGLVAWGLKLYAHRAHLFSRGGLAVVAVSSCLALANLAGGPLLARAALGVTSPLPVALAFAARSVTIALADPVMGILGGDGGLNAAMVVAGGIVYQIGLGLGVGRWLEAVVVEERSGTQGADGGGQVQGAKTAAVTGQQRANDPRVVAAGVTVGANAAAMGTAYLYEARSEAAPHAALSMIALGVMTVVFSSIPPLSQWVVRSVGA</sequence>
<keyword evidence="8" id="KW-1185">Reference proteome</keyword>
<keyword evidence="2 6" id="KW-0812">Transmembrane</keyword>
<comment type="subcellular location">
    <subcellularLocation>
        <location evidence="1">Membrane</location>
        <topology evidence="1">Multi-pass membrane protein</topology>
    </subcellularLocation>
</comment>
<reference evidence="7" key="2">
    <citation type="submission" date="2023-05" db="EMBL/GenBank/DDBJ databases">
        <authorList>
            <consortium name="Lawrence Berkeley National Laboratory"/>
            <person name="Steindorff A."/>
            <person name="Hensen N."/>
            <person name="Bonometti L."/>
            <person name="Westerberg I."/>
            <person name="Brannstrom I.O."/>
            <person name="Guillou S."/>
            <person name="Cros-Aarteil S."/>
            <person name="Calhoun S."/>
            <person name="Haridas S."/>
            <person name="Kuo A."/>
            <person name="Mondo S."/>
            <person name="Pangilinan J."/>
            <person name="Riley R."/>
            <person name="Labutti K."/>
            <person name="Andreopoulos B."/>
            <person name="Lipzen A."/>
            <person name="Chen C."/>
            <person name="Yanf M."/>
            <person name="Daum C."/>
            <person name="Ng V."/>
            <person name="Clum A."/>
            <person name="Ohm R."/>
            <person name="Martin F."/>
            <person name="Silar P."/>
            <person name="Natvig D."/>
            <person name="Lalanne C."/>
            <person name="Gautier V."/>
            <person name="Ament-Velasquez S.L."/>
            <person name="Kruys A."/>
            <person name="Hutchinson M.I."/>
            <person name="Powell A.J."/>
            <person name="Barry K."/>
            <person name="Miller A.N."/>
            <person name="Grigoriev I.V."/>
            <person name="Debuchy R."/>
            <person name="Gladieux P."/>
            <person name="Thoren M.H."/>
            <person name="Johannesson H."/>
        </authorList>
    </citation>
    <scope>NUCLEOTIDE SEQUENCE</scope>
    <source>
        <strain evidence="7">CBS 359.72</strain>
    </source>
</reference>
<accession>A0AAN7CMG6</accession>
<feature type="transmembrane region" description="Helical" evidence="6">
    <location>
        <begin position="25"/>
        <end position="48"/>
    </location>
</feature>
<dbReference type="EMBL" id="MU857724">
    <property type="protein sequence ID" value="KAK4244784.1"/>
    <property type="molecule type" value="Genomic_DNA"/>
</dbReference>
<dbReference type="Proteomes" id="UP001303647">
    <property type="component" value="Unassembled WGS sequence"/>
</dbReference>
<keyword evidence="4 6" id="KW-0472">Membrane</keyword>
<gene>
    <name evidence="7" type="ORF">C7999DRAFT_16985</name>
</gene>
<evidence type="ECO:0000256" key="6">
    <source>
        <dbReference type="SAM" id="Phobius"/>
    </source>
</evidence>
<evidence type="ECO:0000256" key="4">
    <source>
        <dbReference type="ARBA" id="ARBA00023136"/>
    </source>
</evidence>
<feature type="transmembrane region" description="Helical" evidence="6">
    <location>
        <begin position="424"/>
        <end position="444"/>
    </location>
</feature>